<organism evidence="2 3">
    <name type="scientific">Trichodelitschia bisporula</name>
    <dbReference type="NCBI Taxonomy" id="703511"/>
    <lineage>
        <taxon>Eukaryota</taxon>
        <taxon>Fungi</taxon>
        <taxon>Dikarya</taxon>
        <taxon>Ascomycota</taxon>
        <taxon>Pezizomycotina</taxon>
        <taxon>Dothideomycetes</taxon>
        <taxon>Dothideomycetes incertae sedis</taxon>
        <taxon>Phaeotrichales</taxon>
        <taxon>Phaeotrichaceae</taxon>
        <taxon>Trichodelitschia</taxon>
    </lineage>
</organism>
<evidence type="ECO:0000256" key="1">
    <source>
        <dbReference type="SAM" id="MobiDB-lite"/>
    </source>
</evidence>
<gene>
    <name evidence="2" type="ORF">EJ06DRAFT_526118</name>
</gene>
<sequence length="84" mass="9000">MSSSDTSSPNTKAAEQAKQDSAPSSPTSQRRKSSGAFANLMQQKRNPNDAEGTARRASFHDQKPGKPGMFGTMWHNFTKGGGNN</sequence>
<feature type="compositionally biased region" description="Basic and acidic residues" evidence="1">
    <location>
        <begin position="46"/>
        <end position="64"/>
    </location>
</feature>
<evidence type="ECO:0000313" key="2">
    <source>
        <dbReference type="EMBL" id="KAF2405608.1"/>
    </source>
</evidence>
<proteinExistence type="predicted"/>
<accession>A0A6G1IBD2</accession>
<dbReference type="AlphaFoldDB" id="A0A6G1IBD2"/>
<feature type="region of interest" description="Disordered" evidence="1">
    <location>
        <begin position="1"/>
        <end position="84"/>
    </location>
</feature>
<name>A0A6G1IBD2_9PEZI</name>
<keyword evidence="3" id="KW-1185">Reference proteome</keyword>
<evidence type="ECO:0000313" key="3">
    <source>
        <dbReference type="Proteomes" id="UP000799640"/>
    </source>
</evidence>
<protein>
    <recommendedName>
        <fullName evidence="4">Conidiation-specific protein 8</fullName>
    </recommendedName>
</protein>
<dbReference type="Proteomes" id="UP000799640">
    <property type="component" value="Unassembled WGS sequence"/>
</dbReference>
<dbReference type="EMBL" id="ML996687">
    <property type="protein sequence ID" value="KAF2405608.1"/>
    <property type="molecule type" value="Genomic_DNA"/>
</dbReference>
<dbReference type="OrthoDB" id="4158609at2759"/>
<reference evidence="2" key="1">
    <citation type="journal article" date="2020" name="Stud. Mycol.">
        <title>101 Dothideomycetes genomes: a test case for predicting lifestyles and emergence of pathogens.</title>
        <authorList>
            <person name="Haridas S."/>
            <person name="Albert R."/>
            <person name="Binder M."/>
            <person name="Bloem J."/>
            <person name="Labutti K."/>
            <person name="Salamov A."/>
            <person name="Andreopoulos B."/>
            <person name="Baker S."/>
            <person name="Barry K."/>
            <person name="Bills G."/>
            <person name="Bluhm B."/>
            <person name="Cannon C."/>
            <person name="Castanera R."/>
            <person name="Culley D."/>
            <person name="Daum C."/>
            <person name="Ezra D."/>
            <person name="Gonzalez J."/>
            <person name="Henrissat B."/>
            <person name="Kuo A."/>
            <person name="Liang C."/>
            <person name="Lipzen A."/>
            <person name="Lutzoni F."/>
            <person name="Magnuson J."/>
            <person name="Mondo S."/>
            <person name="Nolan M."/>
            <person name="Ohm R."/>
            <person name="Pangilinan J."/>
            <person name="Park H.-J."/>
            <person name="Ramirez L."/>
            <person name="Alfaro M."/>
            <person name="Sun H."/>
            <person name="Tritt A."/>
            <person name="Yoshinaga Y."/>
            <person name="Zwiers L.-H."/>
            <person name="Turgeon B."/>
            <person name="Goodwin S."/>
            <person name="Spatafora J."/>
            <person name="Crous P."/>
            <person name="Grigoriev I."/>
        </authorList>
    </citation>
    <scope>NUCLEOTIDE SEQUENCE</scope>
    <source>
        <strain evidence="2">CBS 262.69</strain>
    </source>
</reference>
<feature type="compositionally biased region" description="Polar residues" evidence="1">
    <location>
        <begin position="1"/>
        <end position="28"/>
    </location>
</feature>
<evidence type="ECO:0008006" key="4">
    <source>
        <dbReference type="Google" id="ProtNLM"/>
    </source>
</evidence>